<dbReference type="Proteomes" id="UP000229600">
    <property type="component" value="Unassembled WGS sequence"/>
</dbReference>
<keyword evidence="1" id="KW-0812">Transmembrane</keyword>
<keyword evidence="1" id="KW-0472">Membrane</keyword>
<feature type="transmembrane region" description="Helical" evidence="1">
    <location>
        <begin position="50"/>
        <end position="72"/>
    </location>
</feature>
<organism evidence="2 3">
    <name type="scientific">Candidatus Magasanikbacteria bacterium CG11_big_fil_rev_8_21_14_0_20_39_34</name>
    <dbReference type="NCBI Taxonomy" id="1974653"/>
    <lineage>
        <taxon>Bacteria</taxon>
        <taxon>Candidatus Magasanikiibacteriota</taxon>
    </lineage>
</organism>
<evidence type="ECO:0000256" key="1">
    <source>
        <dbReference type="SAM" id="Phobius"/>
    </source>
</evidence>
<dbReference type="AlphaFoldDB" id="A0A2H0N494"/>
<evidence type="ECO:0000313" key="3">
    <source>
        <dbReference type="Proteomes" id="UP000229600"/>
    </source>
</evidence>
<proteinExistence type="predicted"/>
<dbReference type="EMBL" id="PCWN01000009">
    <property type="protein sequence ID" value="PIR03717.1"/>
    <property type="molecule type" value="Genomic_DNA"/>
</dbReference>
<reference evidence="2 3" key="1">
    <citation type="submission" date="2017-09" db="EMBL/GenBank/DDBJ databases">
        <title>Depth-based differentiation of microbial function through sediment-hosted aquifers and enrichment of novel symbionts in the deep terrestrial subsurface.</title>
        <authorList>
            <person name="Probst A.J."/>
            <person name="Ladd B."/>
            <person name="Jarett J.K."/>
            <person name="Geller-Mcgrath D.E."/>
            <person name="Sieber C.M."/>
            <person name="Emerson J.B."/>
            <person name="Anantharaman K."/>
            <person name="Thomas B.C."/>
            <person name="Malmstrom R."/>
            <person name="Stieglmeier M."/>
            <person name="Klingl A."/>
            <person name="Woyke T."/>
            <person name="Ryan C.M."/>
            <person name="Banfield J.F."/>
        </authorList>
    </citation>
    <scope>NUCLEOTIDE SEQUENCE [LARGE SCALE GENOMIC DNA]</scope>
    <source>
        <strain evidence="2">CG11_big_fil_rev_8_21_14_0_20_39_34</strain>
    </source>
</reference>
<keyword evidence="1" id="KW-1133">Transmembrane helix</keyword>
<accession>A0A2H0N494</accession>
<protein>
    <submittedName>
        <fullName evidence="2">Uncharacterized protein</fullName>
    </submittedName>
</protein>
<comment type="caution">
    <text evidence="2">The sequence shown here is derived from an EMBL/GenBank/DDBJ whole genome shotgun (WGS) entry which is preliminary data.</text>
</comment>
<gene>
    <name evidence="2" type="ORF">COV59_04570</name>
</gene>
<dbReference type="InterPro" id="IPR043993">
    <property type="entry name" value="T4SS_pilin"/>
</dbReference>
<sequence length="246" mass="26304">MTLVFFIFQFGNLEETFAKKQFTDNGTALSTAVTKSGFDQFSQLSSLPEYLGGGVKAALGLVGIIFFVLMFYGGMRWFISRGEEDGITKGKETIVAAFIGLLIILSAYAVTDLVQTRLIKADKSSAGTDASAPGAAAGDGPIGCCIDAITDPGPGFNFVFVEYTTTKSNCSIRQAQDDVAGAEGSHWFWYQTNGDKRLCEYIFQECFDDSAGRVPVLAPILNPNVENKQQCAGQVIEAYATVASGG</sequence>
<dbReference type="Pfam" id="PF18895">
    <property type="entry name" value="T4SS_pilin"/>
    <property type="match status" value="1"/>
</dbReference>
<feature type="transmembrane region" description="Helical" evidence="1">
    <location>
        <begin position="93"/>
        <end position="110"/>
    </location>
</feature>
<name>A0A2H0N494_9BACT</name>
<evidence type="ECO:0000313" key="2">
    <source>
        <dbReference type="EMBL" id="PIR03717.1"/>
    </source>
</evidence>